<dbReference type="CDD" id="cd09631">
    <property type="entry name" value="DOMON_DOH"/>
    <property type="match status" value="1"/>
</dbReference>
<dbReference type="GO" id="GO:0005615">
    <property type="term" value="C:extracellular space"/>
    <property type="evidence" value="ECO:0007669"/>
    <property type="project" value="TreeGrafter"/>
</dbReference>
<dbReference type="GO" id="GO:0005507">
    <property type="term" value="F:copper ion binding"/>
    <property type="evidence" value="ECO:0007669"/>
    <property type="project" value="InterPro"/>
</dbReference>
<dbReference type="Pfam" id="PF01082">
    <property type="entry name" value="Cu2_monooxygen"/>
    <property type="match status" value="1"/>
</dbReference>
<keyword evidence="3" id="KW-1015">Disulfide bond</keyword>
<evidence type="ECO:0000256" key="1">
    <source>
        <dbReference type="ARBA" id="ARBA00001973"/>
    </source>
</evidence>
<dbReference type="InterPro" id="IPR036939">
    <property type="entry name" value="Cu2_ascorb_mOase_N_sf"/>
</dbReference>
<protein>
    <submittedName>
        <fullName evidence="6">Monooxygenase, DBH-like 1, like</fullName>
    </submittedName>
</protein>
<organism evidence="6">
    <name type="scientific">Petromyzon marinus</name>
    <name type="common">Sea lamprey</name>
    <dbReference type="NCBI Taxonomy" id="7757"/>
    <lineage>
        <taxon>Eukaryota</taxon>
        <taxon>Metazoa</taxon>
        <taxon>Chordata</taxon>
        <taxon>Craniata</taxon>
        <taxon>Vertebrata</taxon>
        <taxon>Cyclostomata</taxon>
        <taxon>Hyperoartia</taxon>
        <taxon>Petromyzontiformes</taxon>
        <taxon>Petromyzontidae</taxon>
        <taxon>Petromyzon</taxon>
    </lineage>
</organism>
<evidence type="ECO:0000313" key="6">
    <source>
        <dbReference type="Ensembl" id="ENSPMAP00000010194.1"/>
    </source>
</evidence>
<dbReference type="Pfam" id="PF03351">
    <property type="entry name" value="DOMON"/>
    <property type="match status" value="1"/>
</dbReference>
<dbReference type="HOGENOM" id="CLU_017939_1_0_1"/>
<name>S4RYA3_PETMA</name>
<dbReference type="Gene3D" id="2.60.120.310">
    <property type="entry name" value="Copper type II, ascorbate-dependent monooxygenase, N-terminal domain"/>
    <property type="match status" value="1"/>
</dbReference>
<dbReference type="GO" id="GO:0004500">
    <property type="term" value="F:dopamine beta-monooxygenase activity"/>
    <property type="evidence" value="ECO:0007669"/>
    <property type="project" value="InterPro"/>
</dbReference>
<dbReference type="InterPro" id="IPR024548">
    <property type="entry name" value="Cu2_monoox_C"/>
</dbReference>
<dbReference type="GO" id="GO:0042421">
    <property type="term" value="P:norepinephrine biosynthetic process"/>
    <property type="evidence" value="ECO:0007669"/>
    <property type="project" value="TreeGrafter"/>
</dbReference>
<proteinExistence type="inferred from homology"/>
<evidence type="ECO:0000256" key="2">
    <source>
        <dbReference type="ARBA" id="ARBA00010676"/>
    </source>
</evidence>
<accession>S4RYA3</accession>
<dbReference type="InterPro" id="IPR000945">
    <property type="entry name" value="DBH-like"/>
</dbReference>
<dbReference type="SMART" id="SM00664">
    <property type="entry name" value="DoH"/>
    <property type="match status" value="1"/>
</dbReference>
<sequence length="468" mass="51899">MSWGFDADRIVMEVRVRTLGWVAVGFSPTGSMAGSDVALGWVDGTGAAHFMDGHVIDREVLRDGSQDYSAVWLRENGTHTHMRLQRPLRTCDSHDMELNEDTIRVVWAYGAKDPASEADIPYHGPTTRGSMSVQLLGHGPPSEQPLPSNHAHFDVNYDKFEIPAQSTFYQCEIFPVPKLDRKHHLIKVVPRLQANNEAFVHHILLYTCSASVNASHVGASHECNHPNMPDSFTHCFGGIMAGWAVGGGTFDYPPEAGFSLGAQGDPQFVMLETHYDNPAQLAGVADSSGLRFYITPELRAYDSGMLEVGVNPQPTHFIPPMTPSFMRSIYGHERVSLCPCGHTQARQSGEIQVFATILHAHLLGAAMQVRHFRQGKQIGHLGRDMGYDFNYQEARYLKELTAVLPGDELITECTYRSTSRSHTTTFKVGLSTQDEMCIAFLYYYPRVNVSRCLSLYDMAAVAPSLGFT</sequence>
<dbReference type="PANTHER" id="PTHR10157">
    <property type="entry name" value="DOPAMINE BETA HYDROXYLASE RELATED"/>
    <property type="match status" value="1"/>
</dbReference>
<dbReference type="GeneTree" id="ENSGT00530000063085"/>
<reference evidence="6" key="2">
    <citation type="submission" date="2025-09" db="UniProtKB">
        <authorList>
            <consortium name="Ensembl"/>
        </authorList>
    </citation>
    <scope>IDENTIFICATION</scope>
</reference>
<dbReference type="Pfam" id="PF03712">
    <property type="entry name" value="Cu2_monoox_C"/>
    <property type="match status" value="1"/>
</dbReference>
<dbReference type="InterPro" id="IPR014784">
    <property type="entry name" value="Cu2_ascorb_mOase-like_C"/>
</dbReference>
<reference evidence="6" key="1">
    <citation type="submission" date="2025-08" db="UniProtKB">
        <authorList>
            <consortium name="Ensembl"/>
        </authorList>
    </citation>
    <scope>IDENTIFICATION</scope>
</reference>
<dbReference type="InterPro" id="IPR045266">
    <property type="entry name" value="DOH_DOMON"/>
</dbReference>
<dbReference type="PROSITE" id="PS50836">
    <property type="entry name" value="DOMON"/>
    <property type="match status" value="1"/>
</dbReference>
<dbReference type="Gene3D" id="2.60.120.230">
    <property type="match status" value="1"/>
</dbReference>
<dbReference type="AlphaFoldDB" id="S4RYA3"/>
<dbReference type="PANTHER" id="PTHR10157:SF31">
    <property type="entry name" value="DBH-LIKE MONOOXYGENASE PROTEIN 2-RELATED"/>
    <property type="match status" value="1"/>
</dbReference>
<dbReference type="STRING" id="7757.ENSPMAP00000010194"/>
<dbReference type="InterPro" id="IPR008977">
    <property type="entry name" value="PHM/PNGase_F_dom_sf"/>
</dbReference>
<dbReference type="InterPro" id="IPR000323">
    <property type="entry name" value="Cu2_ascorb_mOase_N"/>
</dbReference>
<feature type="domain" description="DOMON" evidence="5">
    <location>
        <begin position="1"/>
        <end position="110"/>
    </location>
</feature>
<dbReference type="InterPro" id="IPR005018">
    <property type="entry name" value="DOMON_domain"/>
</dbReference>
<comment type="cofactor">
    <cofactor evidence="1">
        <name>Cu(2+)</name>
        <dbReference type="ChEBI" id="CHEBI:29036"/>
    </cofactor>
</comment>
<dbReference type="PRINTS" id="PR00767">
    <property type="entry name" value="DBMONOXGNASE"/>
</dbReference>
<evidence type="ECO:0000256" key="4">
    <source>
        <dbReference type="ARBA" id="ARBA00023180"/>
    </source>
</evidence>
<dbReference type="GO" id="GO:0006589">
    <property type="term" value="P:octopamine biosynthetic process"/>
    <property type="evidence" value="ECO:0007669"/>
    <property type="project" value="TreeGrafter"/>
</dbReference>
<dbReference type="GO" id="GO:0030667">
    <property type="term" value="C:secretory granule membrane"/>
    <property type="evidence" value="ECO:0007669"/>
    <property type="project" value="TreeGrafter"/>
</dbReference>
<dbReference type="Gene3D" id="2.60.40.1210">
    <property type="entry name" value="Cellobiose dehydrogenase, cytochrome domain"/>
    <property type="match status" value="1"/>
</dbReference>
<dbReference type="InterPro" id="IPR028460">
    <property type="entry name" value="Tbh/DBH"/>
</dbReference>
<comment type="similarity">
    <text evidence="2">Belongs to the copper type II ascorbate-dependent monooxygenase family.</text>
</comment>
<dbReference type="OMA" id="MITGKHM"/>
<keyword evidence="4" id="KW-0325">Glycoprotein</keyword>
<evidence type="ECO:0000259" key="5">
    <source>
        <dbReference type="PROSITE" id="PS50836"/>
    </source>
</evidence>
<evidence type="ECO:0000256" key="3">
    <source>
        <dbReference type="ARBA" id="ARBA00023157"/>
    </source>
</evidence>
<dbReference type="GO" id="GO:0042420">
    <property type="term" value="P:dopamine catabolic process"/>
    <property type="evidence" value="ECO:0007669"/>
    <property type="project" value="TreeGrafter"/>
</dbReference>
<dbReference type="SUPFAM" id="SSF49742">
    <property type="entry name" value="PHM/PNGase F"/>
    <property type="match status" value="2"/>
</dbReference>
<dbReference type="Ensembl" id="ENSPMAT00000010239.1">
    <property type="protein sequence ID" value="ENSPMAP00000010194.1"/>
    <property type="gene ID" value="ENSPMAG00000009270.1"/>
</dbReference>